<dbReference type="AlphaFoldDB" id="A0A7X1FWY8"/>
<proteinExistence type="predicted"/>
<organism evidence="2 3">
    <name type="scientific">Novosphingobium piscinae</name>
    <dbReference type="NCBI Taxonomy" id="1507448"/>
    <lineage>
        <taxon>Bacteria</taxon>
        <taxon>Pseudomonadati</taxon>
        <taxon>Pseudomonadota</taxon>
        <taxon>Alphaproteobacteria</taxon>
        <taxon>Sphingomonadales</taxon>
        <taxon>Sphingomonadaceae</taxon>
        <taxon>Novosphingobium</taxon>
    </lineage>
</organism>
<keyword evidence="1" id="KW-0812">Transmembrane</keyword>
<dbReference type="Proteomes" id="UP000551327">
    <property type="component" value="Unassembled WGS sequence"/>
</dbReference>
<name>A0A7X1FWY8_9SPHN</name>
<accession>A0A7X1FWY8</accession>
<sequence length="254" mass="26721">MPGDARDSDRILAEARRSLVTQRAGGRRVATRASIGRRSAQLKREHLLARLKRALFAIAAVVVATMGAGLVLNGIGLGGLFLAVLAAVVIGGVLLSYPRMAVPDREQLAQGSLRAIVGNTELWLETQRPALPAPAVRLVDQIGVQLDALGLQLDRIGQDQPGTAEIRKLVGEDLPGLVSTYTSIPAHLRAEPRAGGSTPDQALTESLGRISGEIDSVTRQLASGPIDALAIKARYLDYKYGGALEDQSGDPASG</sequence>
<evidence type="ECO:0000256" key="1">
    <source>
        <dbReference type="SAM" id="Phobius"/>
    </source>
</evidence>
<keyword evidence="1" id="KW-1133">Transmembrane helix</keyword>
<evidence type="ECO:0000313" key="2">
    <source>
        <dbReference type="EMBL" id="MBC2668394.1"/>
    </source>
</evidence>
<evidence type="ECO:0000313" key="3">
    <source>
        <dbReference type="Proteomes" id="UP000551327"/>
    </source>
</evidence>
<feature type="transmembrane region" description="Helical" evidence="1">
    <location>
        <begin position="78"/>
        <end position="97"/>
    </location>
</feature>
<comment type="caution">
    <text evidence="2">The sequence shown here is derived from an EMBL/GenBank/DDBJ whole genome shotgun (WGS) entry which is preliminary data.</text>
</comment>
<keyword evidence="1" id="KW-0472">Membrane</keyword>
<dbReference type="RefSeq" id="WP_185678281.1">
    <property type="nucleotide sequence ID" value="NZ_JACLAX010000003.1"/>
</dbReference>
<feature type="transmembrane region" description="Helical" evidence="1">
    <location>
        <begin position="54"/>
        <end position="72"/>
    </location>
</feature>
<protein>
    <submittedName>
        <fullName evidence="2">Uncharacterized protein</fullName>
    </submittedName>
</protein>
<keyword evidence="3" id="KW-1185">Reference proteome</keyword>
<gene>
    <name evidence="2" type="ORF">H7F53_04460</name>
</gene>
<reference evidence="2 3" key="1">
    <citation type="submission" date="2020-08" db="EMBL/GenBank/DDBJ databases">
        <title>The genome sequence of type strain Novosphingobium piscinae KCTC 42194.</title>
        <authorList>
            <person name="Liu Y."/>
        </authorList>
    </citation>
    <scope>NUCLEOTIDE SEQUENCE [LARGE SCALE GENOMIC DNA]</scope>
    <source>
        <strain evidence="2 3">KCTC 42194</strain>
    </source>
</reference>
<dbReference type="EMBL" id="JACLAX010000003">
    <property type="protein sequence ID" value="MBC2668394.1"/>
    <property type="molecule type" value="Genomic_DNA"/>
</dbReference>